<evidence type="ECO:0008006" key="7">
    <source>
        <dbReference type="Google" id="ProtNLM"/>
    </source>
</evidence>
<dbReference type="Proteomes" id="UP000788419">
    <property type="component" value="Unassembled WGS sequence"/>
</dbReference>
<accession>A0ABQ6Z4C8</accession>
<gene>
    <name evidence="5" type="ORF">CSC65_13355</name>
</gene>
<evidence type="ECO:0000256" key="3">
    <source>
        <dbReference type="ARBA" id="ARBA00022801"/>
    </source>
</evidence>
<evidence type="ECO:0000256" key="1">
    <source>
        <dbReference type="ARBA" id="ARBA00001947"/>
    </source>
</evidence>
<keyword evidence="2" id="KW-0645">Protease</keyword>
<evidence type="ECO:0000313" key="6">
    <source>
        <dbReference type="Proteomes" id="UP000788419"/>
    </source>
</evidence>
<name>A0ABQ6Z4C8_9GAMM</name>
<proteinExistence type="predicted"/>
<sequence length="447" mass="49283">MRALDPGTANPARADPALSPLLEFDARIAKIGSRIRVLSGLAWPVAMEARFLERWRAGSPEMPAPPTQPVDHAATIEALDGILPRLDRGHPIGDWLYKTAWSYRVAALMLSSVGTPRFTECSALLYGHPATHYRSQDATTTQSAAKMLEITDQLIDSRFVPDVPYDIPAPDFAARLRERIDPFFTDDPVQVVLDPELASKAAAGSKVIRIRADAMFSDLDLDQLVEHEAFIHSATMLNGKHQPWLRCLGTGAPRTTRTQEGLATFSEIITGAMDINRLRRLALRVLRLQEALAGADFIEVFRAFLAAGQSEADSYRSAARIFRGGDVRGRVCFTKDGAYLEGLLLVTAFVKRALHENRGDTLRLLFCGRVTLGDLVTLATFRDSGLVAAPRYVPPWARHPERVLATLAFSTAAQSLRLDSFSLQRFTEYEDEIMAEAPWSGPESASP</sequence>
<organism evidence="5 6">
    <name type="scientific">Pseudoxanthomonas daejeonensis</name>
    <dbReference type="NCBI Taxonomy" id="266062"/>
    <lineage>
        <taxon>Bacteria</taxon>
        <taxon>Pseudomonadati</taxon>
        <taxon>Pseudomonadota</taxon>
        <taxon>Gammaproteobacteria</taxon>
        <taxon>Lysobacterales</taxon>
        <taxon>Lysobacteraceae</taxon>
        <taxon>Pseudoxanthomonas</taxon>
    </lineage>
</organism>
<reference evidence="5 6" key="1">
    <citation type="submission" date="2017-10" db="EMBL/GenBank/DDBJ databases">
        <title>Whole genome sequencing of members of genus Pseudoxanthomonas.</title>
        <authorList>
            <person name="Kumar S."/>
            <person name="Bansal K."/>
            <person name="Kaur A."/>
            <person name="Patil P."/>
            <person name="Sharma S."/>
            <person name="Patil P.B."/>
        </authorList>
    </citation>
    <scope>NUCLEOTIDE SEQUENCE [LARGE SCALE GENOMIC DNA]</scope>
    <source>
        <strain evidence="5 6">DSM 17801</strain>
    </source>
</reference>
<dbReference type="RefSeq" id="WP_162411098.1">
    <property type="nucleotide sequence ID" value="NZ_PDWN01000014.1"/>
</dbReference>
<protein>
    <recommendedName>
        <fullName evidence="7">DUF1704 domain-containing protein</fullName>
    </recommendedName>
</protein>
<dbReference type="SMART" id="SM01154">
    <property type="entry name" value="DUF1704"/>
    <property type="match status" value="1"/>
</dbReference>
<evidence type="ECO:0000256" key="2">
    <source>
        <dbReference type="ARBA" id="ARBA00022670"/>
    </source>
</evidence>
<dbReference type="PANTHER" id="PTHR31817:SF0">
    <property type="entry name" value="CHROMOSOME UNDETERMINED SCAFFOLD_67, WHOLE GENOME SHOTGUN SEQUENCE"/>
    <property type="match status" value="1"/>
</dbReference>
<evidence type="ECO:0000313" key="5">
    <source>
        <dbReference type="EMBL" id="KAF1692801.1"/>
    </source>
</evidence>
<keyword evidence="3" id="KW-0378">Hydrolase</keyword>
<evidence type="ECO:0000256" key="4">
    <source>
        <dbReference type="ARBA" id="ARBA00023049"/>
    </source>
</evidence>
<dbReference type="PANTHER" id="PTHR31817">
    <property type="match status" value="1"/>
</dbReference>
<comment type="cofactor">
    <cofactor evidence="1">
        <name>Zn(2+)</name>
        <dbReference type="ChEBI" id="CHEBI:29105"/>
    </cofactor>
</comment>
<keyword evidence="4" id="KW-0482">Metalloprotease</keyword>
<dbReference type="InterPro" id="IPR012548">
    <property type="entry name" value="MATCAP"/>
</dbReference>
<dbReference type="EMBL" id="PDWN01000014">
    <property type="protein sequence ID" value="KAF1692801.1"/>
    <property type="molecule type" value="Genomic_DNA"/>
</dbReference>
<dbReference type="Pfam" id="PF08014">
    <property type="entry name" value="MATCAP"/>
    <property type="match status" value="1"/>
</dbReference>
<keyword evidence="6" id="KW-1185">Reference proteome</keyword>
<comment type="caution">
    <text evidence="5">The sequence shown here is derived from an EMBL/GenBank/DDBJ whole genome shotgun (WGS) entry which is preliminary data.</text>
</comment>